<dbReference type="CDD" id="cd01671">
    <property type="entry name" value="CARD"/>
    <property type="match status" value="1"/>
</dbReference>
<dbReference type="PANTHER" id="PTHR11102">
    <property type="entry name" value="SEL-1-LIKE PROTEIN"/>
    <property type="match status" value="1"/>
</dbReference>
<accession>A0A914VDN6</accession>
<dbReference type="Gene3D" id="1.10.533.10">
    <property type="entry name" value="Death Domain, Fas"/>
    <property type="match status" value="1"/>
</dbReference>
<keyword evidence="3" id="KW-1185">Reference proteome</keyword>
<evidence type="ECO:0000313" key="4">
    <source>
        <dbReference type="WBParaSite" id="PSAMB.scaffold1845size27347.g15221.t1"/>
    </source>
</evidence>
<dbReference type="InterPro" id="IPR050767">
    <property type="entry name" value="Sel1_AlgK"/>
</dbReference>
<sequence length="154" mass="17667">MSVAEVVVHLRANNILTPHQADLIHAKETRLDRTEIIIEFLQQLGPKAFHCFMNSLKVTRQKDIFSKLNIERKKLAERENLRKSAEQGNADAQFNLGLMYENGQSVPKSYKQAVKWYKKSAEQGDADGQFNLGKMYKNGWGVPKSDDEAVIWFK</sequence>
<dbReference type="AlphaFoldDB" id="A0A914VDN6"/>
<evidence type="ECO:0000256" key="1">
    <source>
        <dbReference type="ARBA" id="ARBA00038101"/>
    </source>
</evidence>
<evidence type="ECO:0000259" key="2">
    <source>
        <dbReference type="PROSITE" id="PS50209"/>
    </source>
</evidence>
<dbReference type="Pfam" id="PF08238">
    <property type="entry name" value="Sel1"/>
    <property type="match status" value="2"/>
</dbReference>
<evidence type="ECO:0000313" key="3">
    <source>
        <dbReference type="Proteomes" id="UP000887566"/>
    </source>
</evidence>
<dbReference type="InterPro" id="IPR001315">
    <property type="entry name" value="CARD"/>
</dbReference>
<comment type="similarity">
    <text evidence="1">Belongs to the sel-1 family.</text>
</comment>
<protein>
    <submittedName>
        <fullName evidence="4">CARD domain-containing protein</fullName>
    </submittedName>
</protein>
<name>A0A914VDN6_9BILA</name>
<dbReference type="SUPFAM" id="SSF81901">
    <property type="entry name" value="HCP-like"/>
    <property type="match status" value="1"/>
</dbReference>
<dbReference type="SMART" id="SM00671">
    <property type="entry name" value="SEL1"/>
    <property type="match status" value="2"/>
</dbReference>
<feature type="domain" description="CARD" evidence="2">
    <location>
        <begin position="1"/>
        <end position="57"/>
    </location>
</feature>
<dbReference type="GO" id="GO:0042981">
    <property type="term" value="P:regulation of apoptotic process"/>
    <property type="evidence" value="ECO:0007669"/>
    <property type="project" value="InterPro"/>
</dbReference>
<dbReference type="Proteomes" id="UP000887566">
    <property type="component" value="Unplaced"/>
</dbReference>
<dbReference type="InterPro" id="IPR011990">
    <property type="entry name" value="TPR-like_helical_dom_sf"/>
</dbReference>
<proteinExistence type="inferred from homology"/>
<dbReference type="PANTHER" id="PTHR11102:SF160">
    <property type="entry name" value="ERAD-ASSOCIATED E3 UBIQUITIN-PROTEIN LIGASE COMPONENT HRD3"/>
    <property type="match status" value="1"/>
</dbReference>
<dbReference type="InterPro" id="IPR006597">
    <property type="entry name" value="Sel1-like"/>
</dbReference>
<dbReference type="WBParaSite" id="PSAMB.scaffold1845size27347.g15221.t1">
    <property type="protein sequence ID" value="PSAMB.scaffold1845size27347.g15221.t1"/>
    <property type="gene ID" value="PSAMB.scaffold1845size27347.g15221"/>
</dbReference>
<dbReference type="InterPro" id="IPR011029">
    <property type="entry name" value="DEATH-like_dom_sf"/>
</dbReference>
<dbReference type="PROSITE" id="PS50209">
    <property type="entry name" value="CARD"/>
    <property type="match status" value="1"/>
</dbReference>
<dbReference type="Gene3D" id="1.25.40.10">
    <property type="entry name" value="Tetratricopeptide repeat domain"/>
    <property type="match status" value="1"/>
</dbReference>
<organism evidence="3 4">
    <name type="scientific">Plectus sambesii</name>
    <dbReference type="NCBI Taxonomy" id="2011161"/>
    <lineage>
        <taxon>Eukaryota</taxon>
        <taxon>Metazoa</taxon>
        <taxon>Ecdysozoa</taxon>
        <taxon>Nematoda</taxon>
        <taxon>Chromadorea</taxon>
        <taxon>Plectida</taxon>
        <taxon>Plectina</taxon>
        <taxon>Plectoidea</taxon>
        <taxon>Plectidae</taxon>
        <taxon>Plectus</taxon>
    </lineage>
</organism>
<dbReference type="Pfam" id="PF00619">
    <property type="entry name" value="CARD"/>
    <property type="match status" value="1"/>
</dbReference>
<dbReference type="SUPFAM" id="SSF47986">
    <property type="entry name" value="DEATH domain"/>
    <property type="match status" value="1"/>
</dbReference>
<reference evidence="4" key="1">
    <citation type="submission" date="2022-11" db="UniProtKB">
        <authorList>
            <consortium name="WormBaseParasite"/>
        </authorList>
    </citation>
    <scope>IDENTIFICATION</scope>
</reference>